<dbReference type="Gene3D" id="2.60.40.380">
    <property type="entry name" value="Purple acid phosphatase-like, N-terminal"/>
    <property type="match status" value="1"/>
</dbReference>
<dbReference type="InterPro" id="IPR052900">
    <property type="entry name" value="Phospholipid_Metab_Enz"/>
</dbReference>
<dbReference type="Proteomes" id="UP001500416">
    <property type="component" value="Unassembled WGS sequence"/>
</dbReference>
<dbReference type="PANTHER" id="PTHR43606">
    <property type="entry name" value="PHOSPHATASE, PUTATIVE (AFU_ORTHOLOGUE AFUA_6G08710)-RELATED"/>
    <property type="match status" value="1"/>
</dbReference>
<keyword evidence="4" id="KW-1185">Reference proteome</keyword>
<protein>
    <submittedName>
        <fullName evidence="3">Alkaline phosphatase D family protein</fullName>
    </submittedName>
</protein>
<sequence length="515" mass="56426">MSSRAFRVYALCMSPLTRRTLIAGGIASAGVTVLAPSPANAIAYPFTLGVASGEPAPDGFVIWTRLAPSPLNVDGLGGMTSANVAVEWQVATDQRFSQVVRSGTVTAVQAWAHSVHVEVTGLEAGREYHYRFRALGYISPVGRAVTAPAVGTSPALTMLFTSCSHYEAGYFTAYRRMAEENPHLILHLGDYIYEGAASTTNVRKHAPTVEIDDLADYRVRHAQYKGDPDLQAAHAAAPWLVVWDDHEVENNYADLIRNDSSPAGDFRARRAAAYKAYYEHMPLRPAQAPVAENMQLYRRVRWGSLATFHMLDTRQYRDDQACGDGTKVCPEADDPTRSLTGSAQESWLLDGMRQKLGTWDFLGQQVFFAQKLASADGAKSMDSWDGYTANRDRLQRGWDAAGLRNTVVLTGDVHRSWASNLMLNYNTQDKVIGTELVTTSVTSGGDGNAADNALSSLNPHVKFYKNLRGYVRTVTTSTQVAVDFRCVDRVTVRDYPVKTVKSYVVQAGNPGLQAP</sequence>
<comment type="caution">
    <text evidence="3">The sequence shown here is derived from an EMBL/GenBank/DDBJ whole genome shotgun (WGS) entry which is preliminary data.</text>
</comment>
<evidence type="ECO:0000313" key="4">
    <source>
        <dbReference type="Proteomes" id="UP001500416"/>
    </source>
</evidence>
<dbReference type="InterPro" id="IPR006311">
    <property type="entry name" value="TAT_signal"/>
</dbReference>
<gene>
    <name evidence="3" type="ORF">GCM10010492_01830</name>
</gene>
<dbReference type="InterPro" id="IPR029052">
    <property type="entry name" value="Metallo-depent_PP-like"/>
</dbReference>
<dbReference type="InterPro" id="IPR032093">
    <property type="entry name" value="PhoD_N"/>
</dbReference>
<dbReference type="EMBL" id="BAAABU010000001">
    <property type="protein sequence ID" value="GAA0207868.1"/>
    <property type="molecule type" value="Genomic_DNA"/>
</dbReference>
<dbReference type="CDD" id="cd07389">
    <property type="entry name" value="MPP_PhoD"/>
    <property type="match status" value="1"/>
</dbReference>
<reference evidence="3 4" key="1">
    <citation type="journal article" date="2019" name="Int. J. Syst. Evol. Microbiol.">
        <title>The Global Catalogue of Microorganisms (GCM) 10K type strain sequencing project: providing services to taxonomists for standard genome sequencing and annotation.</title>
        <authorList>
            <consortium name="The Broad Institute Genomics Platform"/>
            <consortium name="The Broad Institute Genome Sequencing Center for Infectious Disease"/>
            <person name="Wu L."/>
            <person name="Ma J."/>
        </authorList>
    </citation>
    <scope>NUCLEOTIDE SEQUENCE [LARGE SCALE GENOMIC DNA]</scope>
    <source>
        <strain evidence="3 4">JCM 3380</strain>
    </source>
</reference>
<feature type="domain" description="Phospholipase D N-terminal" evidence="2">
    <location>
        <begin position="48"/>
        <end position="146"/>
    </location>
</feature>
<dbReference type="PROSITE" id="PS51318">
    <property type="entry name" value="TAT"/>
    <property type="match status" value="1"/>
</dbReference>
<dbReference type="Gene3D" id="3.60.21.70">
    <property type="entry name" value="PhoD-like phosphatase"/>
    <property type="match status" value="1"/>
</dbReference>
<name>A0ABN0T040_9PSEU</name>
<organism evidence="3 4">
    <name type="scientific">Saccharothrix mutabilis subsp. mutabilis</name>
    <dbReference type="NCBI Taxonomy" id="66855"/>
    <lineage>
        <taxon>Bacteria</taxon>
        <taxon>Bacillati</taxon>
        <taxon>Actinomycetota</taxon>
        <taxon>Actinomycetes</taxon>
        <taxon>Pseudonocardiales</taxon>
        <taxon>Pseudonocardiaceae</taxon>
        <taxon>Saccharothrix</taxon>
    </lineage>
</organism>
<dbReference type="Pfam" id="PF16655">
    <property type="entry name" value="PhoD_N"/>
    <property type="match status" value="1"/>
</dbReference>
<evidence type="ECO:0000259" key="2">
    <source>
        <dbReference type="Pfam" id="PF16655"/>
    </source>
</evidence>
<proteinExistence type="predicted"/>
<accession>A0ABN0T040</accession>
<evidence type="ECO:0000313" key="3">
    <source>
        <dbReference type="EMBL" id="GAA0207868.1"/>
    </source>
</evidence>
<dbReference type="InterPro" id="IPR018946">
    <property type="entry name" value="PhoD-like_MPP"/>
</dbReference>
<evidence type="ECO:0000259" key="1">
    <source>
        <dbReference type="Pfam" id="PF09423"/>
    </source>
</evidence>
<dbReference type="PANTHER" id="PTHR43606:SF2">
    <property type="entry name" value="ALKALINE PHOSPHATASE FAMILY PROTEIN (AFU_ORTHOLOGUE AFUA_5G03860)"/>
    <property type="match status" value="1"/>
</dbReference>
<dbReference type="InterPro" id="IPR038607">
    <property type="entry name" value="PhoD-like_sf"/>
</dbReference>
<dbReference type="Pfam" id="PF09423">
    <property type="entry name" value="PhoD"/>
    <property type="match status" value="1"/>
</dbReference>
<feature type="domain" description="PhoD-like phosphatase metallophosphatase" evidence="1">
    <location>
        <begin position="158"/>
        <end position="484"/>
    </location>
</feature>
<dbReference type="SUPFAM" id="SSF56300">
    <property type="entry name" value="Metallo-dependent phosphatases"/>
    <property type="match status" value="1"/>
</dbReference>